<dbReference type="SUPFAM" id="SSF51735">
    <property type="entry name" value="NAD(P)-binding Rossmann-fold domains"/>
    <property type="match status" value="1"/>
</dbReference>
<evidence type="ECO:0000313" key="2">
    <source>
        <dbReference type="EMBL" id="SIS43660.1"/>
    </source>
</evidence>
<feature type="domain" description="RCK N-terminal" evidence="1">
    <location>
        <begin position="1"/>
        <end position="93"/>
    </location>
</feature>
<dbReference type="EMBL" id="FTOH01000001">
    <property type="protein sequence ID" value="SIS43660.1"/>
    <property type="molecule type" value="Genomic_DNA"/>
</dbReference>
<accession>A0A1N7J2T8</accession>
<keyword evidence="2" id="KW-0407">Ion channel</keyword>
<dbReference type="OrthoDB" id="9813518at2"/>
<evidence type="ECO:0000313" key="3">
    <source>
        <dbReference type="Proteomes" id="UP000185639"/>
    </source>
</evidence>
<dbReference type="Proteomes" id="UP000185639">
    <property type="component" value="Unassembled WGS sequence"/>
</dbReference>
<evidence type="ECO:0000259" key="1">
    <source>
        <dbReference type="Pfam" id="PF22614"/>
    </source>
</evidence>
<protein>
    <submittedName>
        <fullName evidence="2">Voltage-gated potassium channel</fullName>
    </submittedName>
</protein>
<dbReference type="AlphaFoldDB" id="A0A1N7J2T8"/>
<dbReference type="STRING" id="484498.SAMN05421686_101297"/>
<organism evidence="2 3">
    <name type="scientific">Thalassolituus maritimus</name>
    <dbReference type="NCBI Taxonomy" id="484498"/>
    <lineage>
        <taxon>Bacteria</taxon>
        <taxon>Pseudomonadati</taxon>
        <taxon>Pseudomonadota</taxon>
        <taxon>Gammaproteobacteria</taxon>
        <taxon>Oceanospirillales</taxon>
        <taxon>Oceanospirillaceae</taxon>
        <taxon>Thalassolituus</taxon>
    </lineage>
</organism>
<keyword evidence="2" id="KW-0406">Ion transport</keyword>
<keyword evidence="2" id="KW-0813">Transport</keyword>
<dbReference type="GO" id="GO:0006813">
    <property type="term" value="P:potassium ion transport"/>
    <property type="evidence" value="ECO:0007669"/>
    <property type="project" value="InterPro"/>
</dbReference>
<dbReference type="Gene3D" id="3.40.50.720">
    <property type="entry name" value="NAD(P)-binding Rossmann-like Domain"/>
    <property type="match status" value="1"/>
</dbReference>
<name>A0A1N7J2T8_9GAMM</name>
<sequence length="250" mass="28802">MNNHIVVINSPKYNRDIYFRRFVEQIRQNKMHRKTPVVLLNTDYPDGLPSSLTGLGIHLVQGHGNHEDDFRRANLEGAENILILAKDEYMEDSDSLCFDLCYRMKEHELAYRVIVECVEDENRIRMKKLGVKSVIRPIRSYPEILVRAMESPGSELIIEDMFTHDKDHFVRYPLWLEGDCWRDVVAAMMMSNIGTPLACIGKGGEVNIHPAADERVFGQSLIILVKTEFIPSEKEVQEAFRKFNSSDMSA</sequence>
<reference evidence="3" key="1">
    <citation type="submission" date="2017-01" db="EMBL/GenBank/DDBJ databases">
        <authorList>
            <person name="Varghese N."/>
            <person name="Submissions S."/>
        </authorList>
    </citation>
    <scope>NUCLEOTIDE SEQUENCE [LARGE SCALE GENOMIC DNA]</scope>
    <source>
        <strain evidence="3">DSM 24913</strain>
    </source>
</reference>
<dbReference type="InterPro" id="IPR036291">
    <property type="entry name" value="NAD(P)-bd_dom_sf"/>
</dbReference>
<dbReference type="RefSeq" id="WP_076513745.1">
    <property type="nucleotide sequence ID" value="NZ_FTOH01000001.1"/>
</dbReference>
<dbReference type="Pfam" id="PF22614">
    <property type="entry name" value="Slo-like_RCK"/>
    <property type="match status" value="1"/>
</dbReference>
<proteinExistence type="predicted"/>
<gene>
    <name evidence="2" type="ORF">SAMN05421686_101297</name>
</gene>
<dbReference type="GO" id="GO:0034220">
    <property type="term" value="P:monoatomic ion transmembrane transport"/>
    <property type="evidence" value="ECO:0007669"/>
    <property type="project" value="UniProtKB-KW"/>
</dbReference>
<keyword evidence="3" id="KW-1185">Reference proteome</keyword>
<dbReference type="InterPro" id="IPR003148">
    <property type="entry name" value="RCK_N"/>
</dbReference>